<organism evidence="1 2">
    <name type="scientific">Methylobacterium terricola</name>
    <dbReference type="NCBI Taxonomy" id="2583531"/>
    <lineage>
        <taxon>Bacteria</taxon>
        <taxon>Pseudomonadati</taxon>
        <taxon>Pseudomonadota</taxon>
        <taxon>Alphaproteobacteria</taxon>
        <taxon>Hyphomicrobiales</taxon>
        <taxon>Methylobacteriaceae</taxon>
        <taxon>Methylobacterium</taxon>
    </lineage>
</organism>
<keyword evidence="2" id="KW-1185">Reference proteome</keyword>
<dbReference type="EMBL" id="VDDA01000002">
    <property type="protein sequence ID" value="TNC14921.1"/>
    <property type="molecule type" value="Genomic_DNA"/>
</dbReference>
<name>A0A5C4LN90_9HYPH</name>
<evidence type="ECO:0000313" key="1">
    <source>
        <dbReference type="EMBL" id="TNC14921.1"/>
    </source>
</evidence>
<dbReference type="AlphaFoldDB" id="A0A5C4LN90"/>
<sequence>MRKFLVTVAGIFFIIYTVSAFFDGSGAKNQNNYVFVSSSNSYPSHNAKFHEFRSAASTAVGQNWIFPTDKIELICSSQLRIIRVGEKFAALNGHTSGAVHTYKIKDNNGDLQNILRTDIYDSWRGNGIVKIFSDDGDVNKWRSELNTRLGEKCG</sequence>
<gene>
    <name evidence="1" type="ORF">FF100_04925</name>
</gene>
<protein>
    <submittedName>
        <fullName evidence="1">Uncharacterized protein</fullName>
    </submittedName>
</protein>
<comment type="caution">
    <text evidence="1">The sequence shown here is derived from an EMBL/GenBank/DDBJ whole genome shotgun (WGS) entry which is preliminary data.</text>
</comment>
<evidence type="ECO:0000313" key="2">
    <source>
        <dbReference type="Proteomes" id="UP000305267"/>
    </source>
</evidence>
<accession>A0A5C4LN90</accession>
<reference evidence="1 2" key="1">
    <citation type="submission" date="2019-06" db="EMBL/GenBank/DDBJ databases">
        <title>Genome of Methylobacterium sp. 17Sr1-39.</title>
        <authorList>
            <person name="Seo T."/>
        </authorList>
    </citation>
    <scope>NUCLEOTIDE SEQUENCE [LARGE SCALE GENOMIC DNA]</scope>
    <source>
        <strain evidence="1 2">17Sr1-39</strain>
    </source>
</reference>
<proteinExistence type="predicted"/>
<dbReference type="Proteomes" id="UP000305267">
    <property type="component" value="Unassembled WGS sequence"/>
</dbReference>
<dbReference type="RefSeq" id="WP_139034462.1">
    <property type="nucleotide sequence ID" value="NZ_VDDA01000002.1"/>
</dbReference>